<feature type="domain" description="Type II secretion system protein GspE N-terminal" evidence="1">
    <location>
        <begin position="77"/>
        <end position="164"/>
    </location>
</feature>
<proteinExistence type="predicted"/>
<dbReference type="Proteomes" id="UP000177565">
    <property type="component" value="Unassembled WGS sequence"/>
</dbReference>
<dbReference type="STRING" id="1802312.A3C06_04105"/>
<gene>
    <name evidence="2" type="ORF">A3C06_04105</name>
</gene>
<evidence type="ECO:0000313" key="3">
    <source>
        <dbReference type="Proteomes" id="UP000177565"/>
    </source>
</evidence>
<dbReference type="Pfam" id="PF05157">
    <property type="entry name" value="MshEN"/>
    <property type="match status" value="1"/>
</dbReference>
<organism evidence="2 3">
    <name type="scientific">Candidatus Taylorbacteria bacterium RIFCSPHIGHO2_02_FULL_46_13</name>
    <dbReference type="NCBI Taxonomy" id="1802312"/>
    <lineage>
        <taxon>Bacteria</taxon>
        <taxon>Candidatus Tayloriibacteriota</taxon>
    </lineage>
</organism>
<dbReference type="AlphaFoldDB" id="A0A1G2MVV3"/>
<evidence type="ECO:0000259" key="1">
    <source>
        <dbReference type="Pfam" id="PF05157"/>
    </source>
</evidence>
<protein>
    <recommendedName>
        <fullName evidence="1">Type II secretion system protein GspE N-terminal domain-containing protein</fullName>
    </recommendedName>
</protein>
<comment type="caution">
    <text evidence="2">The sequence shown here is derived from an EMBL/GenBank/DDBJ whole genome shotgun (WGS) entry which is preliminary data.</text>
</comment>
<sequence>MTAIKLIKGLPKVPAIHPKDDWLVSLLLESNLITSVQAQEAREEAKLATPDISAVDLLLASKMVTSADAAKVKALHFGAEFIDLKKTRLDSDALANISAVRAHAYRVIPIQTSGDILTIAMADPTDLNTLDTFSHLLKMKLDVKVASEDDLQWALDKFYSSGKEEGEDLRSELRLAWT</sequence>
<dbReference type="InterPro" id="IPR037257">
    <property type="entry name" value="T2SS_E_N_sf"/>
</dbReference>
<name>A0A1G2MVV3_9BACT</name>
<dbReference type="InterPro" id="IPR007831">
    <property type="entry name" value="T2SS_GspE_N"/>
</dbReference>
<dbReference type="FunFam" id="3.30.300.160:FF:000002">
    <property type="entry name" value="Type II secretion system protein E"/>
    <property type="match status" value="1"/>
</dbReference>
<dbReference type="SUPFAM" id="SSF160246">
    <property type="entry name" value="EspE N-terminal domain-like"/>
    <property type="match status" value="1"/>
</dbReference>
<reference evidence="2 3" key="1">
    <citation type="journal article" date="2016" name="Nat. Commun.">
        <title>Thousands of microbial genomes shed light on interconnected biogeochemical processes in an aquifer system.</title>
        <authorList>
            <person name="Anantharaman K."/>
            <person name="Brown C.T."/>
            <person name="Hug L.A."/>
            <person name="Sharon I."/>
            <person name="Castelle C.J."/>
            <person name="Probst A.J."/>
            <person name="Thomas B.C."/>
            <person name="Singh A."/>
            <person name="Wilkins M.J."/>
            <person name="Karaoz U."/>
            <person name="Brodie E.L."/>
            <person name="Williams K.H."/>
            <person name="Hubbard S.S."/>
            <person name="Banfield J.F."/>
        </authorList>
    </citation>
    <scope>NUCLEOTIDE SEQUENCE [LARGE SCALE GENOMIC DNA]</scope>
</reference>
<accession>A0A1G2MVV3</accession>
<dbReference type="Gene3D" id="3.30.300.160">
    <property type="entry name" value="Type II secretion system, protein E, N-terminal domain"/>
    <property type="match status" value="1"/>
</dbReference>
<dbReference type="EMBL" id="MHRQ01000004">
    <property type="protein sequence ID" value="OHA27379.1"/>
    <property type="molecule type" value="Genomic_DNA"/>
</dbReference>
<evidence type="ECO:0000313" key="2">
    <source>
        <dbReference type="EMBL" id="OHA27379.1"/>
    </source>
</evidence>